<accession>A0A8X6KW08</accession>
<reference evidence="1" key="1">
    <citation type="submission" date="2020-07" db="EMBL/GenBank/DDBJ databases">
        <title>Multicomponent nature underlies the extraordinary mechanical properties of spider dragline silk.</title>
        <authorList>
            <person name="Kono N."/>
            <person name="Nakamura H."/>
            <person name="Mori M."/>
            <person name="Yoshida Y."/>
            <person name="Ohtoshi R."/>
            <person name="Malay A.D."/>
            <person name="Moran D.A.P."/>
            <person name="Tomita M."/>
            <person name="Numata K."/>
            <person name="Arakawa K."/>
        </authorList>
    </citation>
    <scope>NUCLEOTIDE SEQUENCE</scope>
</reference>
<evidence type="ECO:0000313" key="1">
    <source>
        <dbReference type="EMBL" id="GFQ86191.1"/>
    </source>
</evidence>
<proteinExistence type="predicted"/>
<gene>
    <name evidence="1" type="ORF">TNCT_293411</name>
</gene>
<dbReference type="AlphaFoldDB" id="A0A8X6KW08"/>
<comment type="caution">
    <text evidence="1">The sequence shown here is derived from an EMBL/GenBank/DDBJ whole genome shotgun (WGS) entry which is preliminary data.</text>
</comment>
<sequence length="95" mass="10967">MRLYSFSSIRGFVHVLQSGFYCLLVHEELRPRAANKVKPLWRTIKNQARGVSDGTDNSTSPSINKKDKLKFRARLCVNFHRPRATYIDHGTTTIF</sequence>
<protein>
    <submittedName>
        <fullName evidence="1">Uncharacterized protein</fullName>
    </submittedName>
</protein>
<name>A0A8X6KW08_TRICU</name>
<dbReference type="EMBL" id="BMAO01003182">
    <property type="protein sequence ID" value="GFQ86191.1"/>
    <property type="molecule type" value="Genomic_DNA"/>
</dbReference>
<dbReference type="Proteomes" id="UP000887116">
    <property type="component" value="Unassembled WGS sequence"/>
</dbReference>
<evidence type="ECO:0000313" key="2">
    <source>
        <dbReference type="Proteomes" id="UP000887116"/>
    </source>
</evidence>
<keyword evidence="2" id="KW-1185">Reference proteome</keyword>
<organism evidence="1 2">
    <name type="scientific">Trichonephila clavata</name>
    <name type="common">Joro spider</name>
    <name type="synonym">Nephila clavata</name>
    <dbReference type="NCBI Taxonomy" id="2740835"/>
    <lineage>
        <taxon>Eukaryota</taxon>
        <taxon>Metazoa</taxon>
        <taxon>Ecdysozoa</taxon>
        <taxon>Arthropoda</taxon>
        <taxon>Chelicerata</taxon>
        <taxon>Arachnida</taxon>
        <taxon>Araneae</taxon>
        <taxon>Araneomorphae</taxon>
        <taxon>Entelegynae</taxon>
        <taxon>Araneoidea</taxon>
        <taxon>Nephilidae</taxon>
        <taxon>Trichonephila</taxon>
    </lineage>
</organism>